<evidence type="ECO:0000256" key="10">
    <source>
        <dbReference type="ARBA" id="ARBA00023136"/>
    </source>
</evidence>
<evidence type="ECO:0000313" key="16">
    <source>
        <dbReference type="Proteomes" id="UP001231189"/>
    </source>
</evidence>
<dbReference type="Pfam" id="PF08263">
    <property type="entry name" value="LRRNT_2"/>
    <property type="match status" value="1"/>
</dbReference>
<dbReference type="InterPro" id="IPR032675">
    <property type="entry name" value="LRR_dom_sf"/>
</dbReference>
<reference evidence="15" key="1">
    <citation type="submission" date="2023-07" db="EMBL/GenBank/DDBJ databases">
        <title>A chromosome-level genome assembly of Lolium multiflorum.</title>
        <authorList>
            <person name="Chen Y."/>
            <person name="Copetti D."/>
            <person name="Kolliker R."/>
            <person name="Studer B."/>
        </authorList>
    </citation>
    <scope>NUCLEOTIDE SEQUENCE</scope>
    <source>
        <strain evidence="15">02402/16</strain>
        <tissue evidence="15">Leaf</tissue>
    </source>
</reference>
<dbReference type="PANTHER" id="PTHR48063:SF51">
    <property type="entry name" value="LEUCINE-RICH REPEAT-CONTAINING N-TERMINAL PLANT-TYPE DOMAIN-CONTAINING PROTEIN"/>
    <property type="match status" value="1"/>
</dbReference>
<evidence type="ECO:0000256" key="7">
    <source>
        <dbReference type="ARBA" id="ARBA00022729"/>
    </source>
</evidence>
<dbReference type="PANTHER" id="PTHR48063">
    <property type="entry name" value="LRR RECEPTOR-LIKE KINASE"/>
    <property type="match status" value="1"/>
</dbReference>
<keyword evidence="6 12" id="KW-0812">Transmembrane</keyword>
<keyword evidence="8" id="KW-0677">Repeat</keyword>
<keyword evidence="16" id="KW-1185">Reference proteome</keyword>
<evidence type="ECO:0000256" key="1">
    <source>
        <dbReference type="ARBA" id="ARBA00004251"/>
    </source>
</evidence>
<keyword evidence="10 12" id="KW-0472">Membrane</keyword>
<accession>A0AAD8S0N4</accession>
<dbReference type="FunFam" id="3.80.10.10:FF:000041">
    <property type="entry name" value="LRR receptor-like serine/threonine-protein kinase ERECTA"/>
    <property type="match status" value="1"/>
</dbReference>
<dbReference type="Proteomes" id="UP001231189">
    <property type="component" value="Unassembled WGS sequence"/>
</dbReference>
<dbReference type="Gene3D" id="3.80.10.10">
    <property type="entry name" value="Ribonuclease Inhibitor"/>
    <property type="match status" value="4"/>
</dbReference>
<evidence type="ECO:0000259" key="14">
    <source>
        <dbReference type="Pfam" id="PF08263"/>
    </source>
</evidence>
<dbReference type="FunFam" id="3.80.10.10:FF:000111">
    <property type="entry name" value="LRR receptor-like serine/threonine-protein kinase ERECTA"/>
    <property type="match status" value="1"/>
</dbReference>
<organism evidence="15 16">
    <name type="scientific">Lolium multiflorum</name>
    <name type="common">Italian ryegrass</name>
    <name type="synonym">Lolium perenne subsp. multiflorum</name>
    <dbReference type="NCBI Taxonomy" id="4521"/>
    <lineage>
        <taxon>Eukaryota</taxon>
        <taxon>Viridiplantae</taxon>
        <taxon>Streptophyta</taxon>
        <taxon>Embryophyta</taxon>
        <taxon>Tracheophyta</taxon>
        <taxon>Spermatophyta</taxon>
        <taxon>Magnoliopsida</taxon>
        <taxon>Liliopsida</taxon>
        <taxon>Poales</taxon>
        <taxon>Poaceae</taxon>
        <taxon>BOP clade</taxon>
        <taxon>Pooideae</taxon>
        <taxon>Poodae</taxon>
        <taxon>Poeae</taxon>
        <taxon>Poeae Chloroplast Group 2 (Poeae type)</taxon>
        <taxon>Loliodinae</taxon>
        <taxon>Loliinae</taxon>
        <taxon>Lolium</taxon>
    </lineage>
</organism>
<dbReference type="InterPro" id="IPR003591">
    <property type="entry name" value="Leu-rich_rpt_typical-subtyp"/>
</dbReference>
<keyword evidence="5" id="KW-1070">Brassinosteroid signaling pathway</keyword>
<dbReference type="SUPFAM" id="SSF52058">
    <property type="entry name" value="L domain-like"/>
    <property type="match status" value="3"/>
</dbReference>
<dbReference type="EMBL" id="JAUUTY010000004">
    <property type="protein sequence ID" value="KAK1642911.1"/>
    <property type="molecule type" value="Genomic_DNA"/>
</dbReference>
<evidence type="ECO:0000256" key="3">
    <source>
        <dbReference type="ARBA" id="ARBA00022475"/>
    </source>
</evidence>
<comment type="similarity">
    <text evidence="2">Belongs to the RLP family.</text>
</comment>
<dbReference type="GO" id="GO:0005886">
    <property type="term" value="C:plasma membrane"/>
    <property type="evidence" value="ECO:0007669"/>
    <property type="project" value="UniProtKB-SubCell"/>
</dbReference>
<feature type="domain" description="Leucine-rich repeat-containing N-terminal plant-type" evidence="14">
    <location>
        <begin position="50"/>
        <end position="88"/>
    </location>
</feature>
<gene>
    <name evidence="15" type="ORF">QYE76_060716</name>
</gene>
<sequence>MARRRQLIQATVILLATWFLVNSSALAVPAPTSAPAPSPPPPATGTLCIPHERDALLAFKAGLTDPGNYLSSWRGEDDCCQWTGIECSNRTGHVIKLQIKSNSATDDQTISGPLGGNISSSLLNLRHMKHLDLSWNNFGGKPIPEFIGGLKSLTHLLLSNSHFGGRIPPHLGNLSNLISLDLSTQWESCYSPDLAWVSNLRNLGYLAMNDVDLSAAIDWAHAVNMLRSLTTLELETCGLQNIMPPPLHPNLTSLRALYLGYNSFNSSFGAKYLLWDLPSVQTFSMPSCGIRGPIPAAAGNLTSVQSLFLQVNNFSGVVPSTFKKLKQLQVLYLLNNFISGNLEDLLNILPANELQALYLDNNNLTGSIPAQIDQFSSLSKLQLSNNKISGEIPVGIRELKKLTELWLDSNNLNGTLTQDHFTNLTSLQVLWLSGNSIKMLVNNTWNTPFQLISAGFRSCILGPQFPAWIMQATLNTLDISNTSIHDSIPFQFWITMYTVQVLDLSENKIVGRLPTYFLFGDMQGVILDISSNQLVGPIPTLPPNLAYLDLSGNNLSGVLPSDIGAPALAILMLFNNSFSGTIPCSLFELQQLKFLDLSDNQLNGTLPNCPGAPRTSNLTMLNLNTNNLSGEFPSFLQRCKELNFLDLAYNNFSGSIPTWISSKLPDLAFLRLRSNMFSGGIPEDLTRMKGLQYLDIASNNISGKIPISLGNLIAMAHTPDEQGALYKIVTFGLMSLYRWTNAYDDSLSVVTKGQQLEYTTGIAYMVNIDLSCNSLTGQIPEEIGTLAALKSLNLSWNHFSGIIPQTIGELQAVESFDLSHNELSGEIPTGLADLTSLAHLNLSYNNLTGAIPSGNQLRALGDQASIYIGNPGLCGPPVSRNCSGTKVTPRSPEDQHEGMSDALSLYLGITAGFVAGLWIVFCGFLFKRKWRIRCFLLSDRMYDWVYVQVKLSWASLTRKNQ</sequence>
<dbReference type="InterPro" id="IPR013210">
    <property type="entry name" value="LRR_N_plant-typ"/>
</dbReference>
<keyword evidence="11" id="KW-0325">Glycoprotein</keyword>
<dbReference type="FunFam" id="3.80.10.10:FF:000095">
    <property type="entry name" value="LRR receptor-like serine/threonine-protein kinase GSO1"/>
    <property type="match status" value="1"/>
</dbReference>
<feature type="transmembrane region" description="Helical" evidence="12">
    <location>
        <begin position="905"/>
        <end position="926"/>
    </location>
</feature>
<evidence type="ECO:0000256" key="5">
    <source>
        <dbReference type="ARBA" id="ARBA00022626"/>
    </source>
</evidence>
<comment type="subcellular location">
    <subcellularLocation>
        <location evidence="1">Cell membrane</location>
        <topology evidence="1">Single-pass type I membrane protein</topology>
    </subcellularLocation>
</comment>
<dbReference type="GO" id="GO:0009742">
    <property type="term" value="P:brassinosteroid mediated signaling pathway"/>
    <property type="evidence" value="ECO:0007669"/>
    <property type="project" value="UniProtKB-KW"/>
</dbReference>
<evidence type="ECO:0000256" key="11">
    <source>
        <dbReference type="ARBA" id="ARBA00023180"/>
    </source>
</evidence>
<dbReference type="Pfam" id="PF00560">
    <property type="entry name" value="LRR_1"/>
    <property type="match status" value="8"/>
</dbReference>
<evidence type="ECO:0000256" key="6">
    <source>
        <dbReference type="ARBA" id="ARBA00022692"/>
    </source>
</evidence>
<dbReference type="InterPro" id="IPR001611">
    <property type="entry name" value="Leu-rich_rpt"/>
</dbReference>
<evidence type="ECO:0000256" key="13">
    <source>
        <dbReference type="SAM" id="SignalP"/>
    </source>
</evidence>
<evidence type="ECO:0000256" key="12">
    <source>
        <dbReference type="SAM" id="Phobius"/>
    </source>
</evidence>
<evidence type="ECO:0000256" key="4">
    <source>
        <dbReference type="ARBA" id="ARBA00022614"/>
    </source>
</evidence>
<evidence type="ECO:0000256" key="8">
    <source>
        <dbReference type="ARBA" id="ARBA00022737"/>
    </source>
</evidence>
<protein>
    <recommendedName>
        <fullName evidence="14">Leucine-rich repeat-containing N-terminal plant-type domain-containing protein</fullName>
    </recommendedName>
</protein>
<keyword evidence="4" id="KW-0433">Leucine-rich repeat</keyword>
<keyword evidence="9 12" id="KW-1133">Transmembrane helix</keyword>
<evidence type="ECO:0000256" key="9">
    <source>
        <dbReference type="ARBA" id="ARBA00022989"/>
    </source>
</evidence>
<evidence type="ECO:0000313" key="15">
    <source>
        <dbReference type="EMBL" id="KAK1642911.1"/>
    </source>
</evidence>
<dbReference type="InterPro" id="IPR046956">
    <property type="entry name" value="RLP23-like"/>
</dbReference>
<dbReference type="AlphaFoldDB" id="A0AAD8S0N4"/>
<feature type="chain" id="PRO_5041938968" description="Leucine-rich repeat-containing N-terminal plant-type domain-containing protein" evidence="13">
    <location>
        <begin position="26"/>
        <end position="961"/>
    </location>
</feature>
<dbReference type="SMART" id="SM00369">
    <property type="entry name" value="LRR_TYP"/>
    <property type="match status" value="10"/>
</dbReference>
<name>A0AAD8S0N4_LOLMU</name>
<comment type="caution">
    <text evidence="15">The sequence shown here is derived from an EMBL/GenBank/DDBJ whole genome shotgun (WGS) entry which is preliminary data.</text>
</comment>
<dbReference type="PRINTS" id="PR00019">
    <property type="entry name" value="LEURICHRPT"/>
</dbReference>
<proteinExistence type="inferred from homology"/>
<feature type="signal peptide" evidence="13">
    <location>
        <begin position="1"/>
        <end position="25"/>
    </location>
</feature>
<keyword evidence="7 13" id="KW-0732">Signal</keyword>
<keyword evidence="3" id="KW-1003">Cell membrane</keyword>
<evidence type="ECO:0000256" key="2">
    <source>
        <dbReference type="ARBA" id="ARBA00009592"/>
    </source>
</evidence>
<dbReference type="Pfam" id="PF13855">
    <property type="entry name" value="LRR_8"/>
    <property type="match status" value="2"/>
</dbReference>